<keyword evidence="1" id="KW-0812">Transmembrane</keyword>
<evidence type="ECO:0000313" key="3">
    <source>
        <dbReference type="Proteomes" id="UP001061862"/>
    </source>
</evidence>
<dbReference type="Proteomes" id="UP001061862">
    <property type="component" value="Chromosome"/>
</dbReference>
<keyword evidence="1" id="KW-0472">Membrane</keyword>
<reference evidence="2 3" key="1">
    <citation type="submission" date="2022-09" db="EMBL/GenBank/DDBJ databases">
        <title>Interaction between co-microsymbionts with complementary sets of symbiotic genes in legume-rhizobium systems.</title>
        <authorList>
            <person name="Safronova V."/>
            <person name="Sazanova A."/>
            <person name="Afonin A."/>
            <person name="Chirak E."/>
        </authorList>
    </citation>
    <scope>NUCLEOTIDE SEQUENCE [LARGE SCALE GENOMIC DNA]</scope>
    <source>
        <strain evidence="2 3">A18/4-1</strain>
    </source>
</reference>
<name>A0ABY6CFJ5_9HYPH</name>
<evidence type="ECO:0000256" key="1">
    <source>
        <dbReference type="SAM" id="Phobius"/>
    </source>
</evidence>
<feature type="transmembrane region" description="Helical" evidence="1">
    <location>
        <begin position="83"/>
        <end position="100"/>
    </location>
</feature>
<feature type="transmembrane region" description="Helical" evidence="1">
    <location>
        <begin position="41"/>
        <end position="62"/>
    </location>
</feature>
<evidence type="ECO:0000313" key="2">
    <source>
        <dbReference type="EMBL" id="UXN71011.1"/>
    </source>
</evidence>
<sequence length="102" mass="11027">MSGQSRRALLLLFAGFSLWALAFVVFYALQALGCAYGWPQHRLILISAYLLAILAMAWLAWATPHWAGDKGVLPIAAKWANRAALAATILILLPVSFASACI</sequence>
<dbReference type="EMBL" id="CP104965">
    <property type="protein sequence ID" value="UXN71011.1"/>
    <property type="molecule type" value="Genomic_DNA"/>
</dbReference>
<keyword evidence="3" id="KW-1185">Reference proteome</keyword>
<gene>
    <name evidence="2" type="ORF">N8A98_07450</name>
</gene>
<dbReference type="RefSeq" id="WP_262170347.1">
    <property type="nucleotide sequence ID" value="NZ_CP104965.1"/>
</dbReference>
<keyword evidence="1" id="KW-1133">Transmembrane helix</keyword>
<accession>A0ABY6CFJ5</accession>
<organism evidence="2 3">
    <name type="scientific">Devosia neptuniae</name>
    <dbReference type="NCBI Taxonomy" id="191302"/>
    <lineage>
        <taxon>Bacteria</taxon>
        <taxon>Pseudomonadati</taxon>
        <taxon>Pseudomonadota</taxon>
        <taxon>Alphaproteobacteria</taxon>
        <taxon>Hyphomicrobiales</taxon>
        <taxon>Devosiaceae</taxon>
        <taxon>Devosia</taxon>
    </lineage>
</organism>
<protein>
    <submittedName>
        <fullName evidence="2">Uncharacterized protein</fullName>
    </submittedName>
</protein>
<proteinExistence type="predicted"/>